<evidence type="ECO:0000313" key="2">
    <source>
        <dbReference type="EMBL" id="KAB8298173.1"/>
    </source>
</evidence>
<dbReference type="AlphaFoldDB" id="A0A5N6K6H7"/>
<feature type="region of interest" description="Disordered" evidence="1">
    <location>
        <begin position="212"/>
        <end position="249"/>
    </location>
</feature>
<comment type="caution">
    <text evidence="2">The sequence shown here is derived from an EMBL/GenBank/DDBJ whole genome shotgun (WGS) entry which is preliminary data.</text>
</comment>
<feature type="compositionally biased region" description="Low complexity" evidence="1">
    <location>
        <begin position="239"/>
        <end position="249"/>
    </location>
</feature>
<protein>
    <submittedName>
        <fullName evidence="2">Uncharacterized protein</fullName>
    </submittedName>
</protein>
<dbReference type="Proteomes" id="UP000326757">
    <property type="component" value="Unassembled WGS sequence"/>
</dbReference>
<accession>A0A5N6K6H7</accession>
<feature type="compositionally biased region" description="Polar residues" evidence="1">
    <location>
        <begin position="124"/>
        <end position="140"/>
    </location>
</feature>
<evidence type="ECO:0000313" key="3">
    <source>
        <dbReference type="Proteomes" id="UP000326757"/>
    </source>
</evidence>
<proteinExistence type="predicted"/>
<dbReference type="EMBL" id="VIGI01000007">
    <property type="protein sequence ID" value="KAB8298173.1"/>
    <property type="molecule type" value="Genomic_DNA"/>
</dbReference>
<gene>
    <name evidence="2" type="ORF">EYC80_001921</name>
</gene>
<organism evidence="2 3">
    <name type="scientific">Monilinia laxa</name>
    <name type="common">Brown rot fungus</name>
    <name type="synonym">Sclerotinia laxa</name>
    <dbReference type="NCBI Taxonomy" id="61186"/>
    <lineage>
        <taxon>Eukaryota</taxon>
        <taxon>Fungi</taxon>
        <taxon>Dikarya</taxon>
        <taxon>Ascomycota</taxon>
        <taxon>Pezizomycotina</taxon>
        <taxon>Leotiomycetes</taxon>
        <taxon>Helotiales</taxon>
        <taxon>Sclerotiniaceae</taxon>
        <taxon>Monilinia</taxon>
    </lineage>
</organism>
<sequence length="390" mass="41467">MDRPSPVYCFLLDVPAQFQSFSNSSITSTDSTSEGPSSVNNFTSTDPPAKSYTSQGSNTDGNVTSVFVSFFNATFLSSSVTSIPSGITTNFGHPILRTRSRQPIDQPNATSKSSFNHHASSSFGCSETGTKNNKTATTPVSKEPTPCIPLESDDDDFFEFILVPNTATTTLAWNATYTPRLSITQKGHLFTVNPSQFHAPETAVALHPTHGASEATSTGAANIGQSLNPTAGIAKGGLETSPSPTTNPETGNMEALATRTTMGNIPVQVGQSIAVVGGLSYTIGSQAPQVVTVMKTQTTTIGIDGLDFEYTILAASPPEPTSYLIIGGQSISVGSLVADINSSTYKCGPGLDWRYKPTFSMRKQSALVLADWLLLKQLWRIFQDQQIRLA</sequence>
<feature type="region of interest" description="Disordered" evidence="1">
    <location>
        <begin position="103"/>
        <end position="146"/>
    </location>
</feature>
<dbReference type="OrthoDB" id="3550359at2759"/>
<reference evidence="2 3" key="1">
    <citation type="submission" date="2019-06" db="EMBL/GenBank/DDBJ databases">
        <title>Genome Sequence of the Brown Rot Fungal Pathogen Monilinia laxa.</title>
        <authorList>
            <person name="De Miccolis Angelini R.M."/>
            <person name="Landi L."/>
            <person name="Abate D."/>
            <person name="Pollastro S."/>
            <person name="Romanazzi G."/>
            <person name="Faretra F."/>
        </authorList>
    </citation>
    <scope>NUCLEOTIDE SEQUENCE [LARGE SCALE GENOMIC DNA]</scope>
    <source>
        <strain evidence="2 3">Mlax316</strain>
    </source>
</reference>
<feature type="compositionally biased region" description="Low complexity" evidence="1">
    <location>
        <begin position="111"/>
        <end position="123"/>
    </location>
</feature>
<feature type="compositionally biased region" description="Polar residues" evidence="1">
    <location>
        <begin position="214"/>
        <end position="229"/>
    </location>
</feature>
<feature type="region of interest" description="Disordered" evidence="1">
    <location>
        <begin position="23"/>
        <end position="58"/>
    </location>
</feature>
<feature type="compositionally biased region" description="Polar residues" evidence="1">
    <location>
        <begin position="34"/>
        <end position="58"/>
    </location>
</feature>
<evidence type="ECO:0000256" key="1">
    <source>
        <dbReference type="SAM" id="MobiDB-lite"/>
    </source>
</evidence>
<name>A0A5N6K6H7_MONLA</name>
<keyword evidence="3" id="KW-1185">Reference proteome</keyword>
<feature type="compositionally biased region" description="Low complexity" evidence="1">
    <location>
        <begin position="23"/>
        <end position="33"/>
    </location>
</feature>